<organism evidence="1 2">
    <name type="scientific">Caerostris darwini</name>
    <dbReference type="NCBI Taxonomy" id="1538125"/>
    <lineage>
        <taxon>Eukaryota</taxon>
        <taxon>Metazoa</taxon>
        <taxon>Ecdysozoa</taxon>
        <taxon>Arthropoda</taxon>
        <taxon>Chelicerata</taxon>
        <taxon>Arachnida</taxon>
        <taxon>Araneae</taxon>
        <taxon>Araneomorphae</taxon>
        <taxon>Entelegynae</taxon>
        <taxon>Araneoidea</taxon>
        <taxon>Araneidae</taxon>
        <taxon>Caerostris</taxon>
    </lineage>
</organism>
<name>A0AAV4NPI5_9ARAC</name>
<proteinExistence type="predicted"/>
<comment type="caution">
    <text evidence="1">The sequence shown here is derived from an EMBL/GenBank/DDBJ whole genome shotgun (WGS) entry which is preliminary data.</text>
</comment>
<evidence type="ECO:0000313" key="1">
    <source>
        <dbReference type="EMBL" id="GIX85601.1"/>
    </source>
</evidence>
<dbReference type="EMBL" id="BPLQ01001803">
    <property type="protein sequence ID" value="GIX85601.1"/>
    <property type="molecule type" value="Genomic_DNA"/>
</dbReference>
<sequence length="102" mass="11646">MNGVFRMKEFKLVKYGGWSSFNDLAMKRQPVNFDASELRTCRYPISVGLEFNCAILQRIQSLNIESPVSRVQLIGLEPSTYRNALKCFSELNNCLKLEGLHA</sequence>
<gene>
    <name evidence="1" type="ORF">CDAR_176721</name>
</gene>
<evidence type="ECO:0000313" key="2">
    <source>
        <dbReference type="Proteomes" id="UP001054837"/>
    </source>
</evidence>
<keyword evidence="2" id="KW-1185">Reference proteome</keyword>
<dbReference type="Proteomes" id="UP001054837">
    <property type="component" value="Unassembled WGS sequence"/>
</dbReference>
<accession>A0AAV4NPI5</accession>
<dbReference type="AlphaFoldDB" id="A0AAV4NPI5"/>
<protein>
    <submittedName>
        <fullName evidence="1">Uncharacterized protein</fullName>
    </submittedName>
</protein>
<reference evidence="1 2" key="1">
    <citation type="submission" date="2021-06" db="EMBL/GenBank/DDBJ databases">
        <title>Caerostris darwini draft genome.</title>
        <authorList>
            <person name="Kono N."/>
            <person name="Arakawa K."/>
        </authorList>
    </citation>
    <scope>NUCLEOTIDE SEQUENCE [LARGE SCALE GENOMIC DNA]</scope>
</reference>